<reference evidence="5 6" key="1">
    <citation type="submission" date="2016-01" db="EMBL/GenBank/DDBJ databases">
        <title>Genome sequence of the yeast Holleya sinecauda.</title>
        <authorList>
            <person name="Dietrich F.S."/>
        </authorList>
    </citation>
    <scope>NUCLEOTIDE SEQUENCE [LARGE SCALE GENOMIC DNA]</scope>
    <source>
        <strain evidence="5 6">ATCC 58844</strain>
    </source>
</reference>
<dbReference type="Gene3D" id="1.10.600.10">
    <property type="entry name" value="Farnesyl Diphosphate Synthase"/>
    <property type="match status" value="1"/>
</dbReference>
<dbReference type="SFLD" id="SFLDS00005">
    <property type="entry name" value="Isoprenoid_Synthase_Type_I"/>
    <property type="match status" value="1"/>
</dbReference>
<organism evidence="5 6">
    <name type="scientific">Eremothecium sinecaudum</name>
    <dbReference type="NCBI Taxonomy" id="45286"/>
    <lineage>
        <taxon>Eukaryota</taxon>
        <taxon>Fungi</taxon>
        <taxon>Dikarya</taxon>
        <taxon>Ascomycota</taxon>
        <taxon>Saccharomycotina</taxon>
        <taxon>Saccharomycetes</taxon>
        <taxon>Saccharomycetales</taxon>
        <taxon>Saccharomycetaceae</taxon>
        <taxon>Eremothecium</taxon>
    </lineage>
</organism>
<dbReference type="PROSITE" id="PS00723">
    <property type="entry name" value="POLYPRENYL_SYNTHASE_1"/>
    <property type="match status" value="1"/>
</dbReference>
<dbReference type="GO" id="GO:0046872">
    <property type="term" value="F:metal ion binding"/>
    <property type="evidence" value="ECO:0007669"/>
    <property type="project" value="UniProtKB-KW"/>
</dbReference>
<dbReference type="GO" id="GO:0004659">
    <property type="term" value="F:prenyltransferase activity"/>
    <property type="evidence" value="ECO:0007669"/>
    <property type="project" value="InterPro"/>
</dbReference>
<dbReference type="PROSITE" id="PS00444">
    <property type="entry name" value="POLYPRENYL_SYNTHASE_2"/>
    <property type="match status" value="1"/>
</dbReference>
<dbReference type="PANTHER" id="PTHR12001:SF44">
    <property type="entry name" value="GERANYLGERANYL PYROPHOSPHATE SYNTHASE"/>
    <property type="match status" value="1"/>
</dbReference>
<dbReference type="SUPFAM" id="SSF48576">
    <property type="entry name" value="Terpenoid synthases"/>
    <property type="match status" value="1"/>
</dbReference>
<dbReference type="OrthoDB" id="6921389at2759"/>
<keyword evidence="2" id="KW-0479">Metal-binding</keyword>
<keyword evidence="1 4" id="KW-0808">Transferase</keyword>
<dbReference type="GO" id="GO:0008299">
    <property type="term" value="P:isoprenoid biosynthetic process"/>
    <property type="evidence" value="ECO:0007669"/>
    <property type="project" value="InterPro"/>
</dbReference>
<protein>
    <submittedName>
        <fullName evidence="5">HDR057Wp</fullName>
    </submittedName>
</protein>
<evidence type="ECO:0000313" key="6">
    <source>
        <dbReference type="Proteomes" id="UP000243052"/>
    </source>
</evidence>
<dbReference type="InterPro" id="IPR033749">
    <property type="entry name" value="Polyprenyl_synt_CS"/>
</dbReference>
<keyword evidence="3" id="KW-0460">Magnesium</keyword>
<name>A0A0X8HSU2_9SACH</name>
<sequence length="317" mass="36890">MDLIESITFQPPLWSIEQERIIKLPYEHLASNPGKNIRNKLIHVFNKFYKLDEDKVNKISQLLEILHISSLLIDDIEDDSPYRRGRPSAHVLYGTPMTINAANYMYFVSMLHLQQLSENEESATLTKLLVIFNEEMVNLHRGQGLDIYWRDNFVIPNEQDYFQMVMNKTGGLFRLAVRIMECLQSNYDKTLVPFSNLLGVLYQVRDDYMNLKDPQMIQSKGFASDITEGKFSYPLIHALHYAKAQDPEGFEFLTSTLKMRSPDDDVKNKVVDYLENVSLSIQHTKKWLEEFTDSIKEKYMPGDDKELFNIIESLGSL</sequence>
<evidence type="ECO:0000256" key="4">
    <source>
        <dbReference type="RuleBase" id="RU004466"/>
    </source>
</evidence>
<proteinExistence type="inferred from homology"/>
<dbReference type="AlphaFoldDB" id="A0A0X8HSU2"/>
<dbReference type="STRING" id="45286.A0A0X8HSU2"/>
<comment type="similarity">
    <text evidence="4">Belongs to the FPP/GGPP synthase family.</text>
</comment>
<dbReference type="Pfam" id="PF00348">
    <property type="entry name" value="polyprenyl_synt"/>
    <property type="match status" value="1"/>
</dbReference>
<accession>A0A0X8HSU2</accession>
<dbReference type="RefSeq" id="XP_017987795.1">
    <property type="nucleotide sequence ID" value="XM_018132306.1"/>
</dbReference>
<evidence type="ECO:0000256" key="3">
    <source>
        <dbReference type="ARBA" id="ARBA00022842"/>
    </source>
</evidence>
<dbReference type="InterPro" id="IPR000092">
    <property type="entry name" value="Polyprenyl_synt"/>
</dbReference>
<dbReference type="GeneID" id="28724063"/>
<keyword evidence="6" id="KW-1185">Reference proteome</keyword>
<dbReference type="CDD" id="cd00685">
    <property type="entry name" value="Trans_IPPS_HT"/>
    <property type="match status" value="1"/>
</dbReference>
<evidence type="ECO:0000313" key="5">
    <source>
        <dbReference type="EMBL" id="AMD20799.1"/>
    </source>
</evidence>
<dbReference type="InterPro" id="IPR008949">
    <property type="entry name" value="Isoprenoid_synthase_dom_sf"/>
</dbReference>
<dbReference type="PANTHER" id="PTHR12001">
    <property type="entry name" value="GERANYLGERANYL PYROPHOSPHATE SYNTHASE"/>
    <property type="match status" value="1"/>
</dbReference>
<evidence type="ECO:0000256" key="1">
    <source>
        <dbReference type="ARBA" id="ARBA00022679"/>
    </source>
</evidence>
<evidence type="ECO:0000256" key="2">
    <source>
        <dbReference type="ARBA" id="ARBA00022723"/>
    </source>
</evidence>
<dbReference type="Proteomes" id="UP000243052">
    <property type="component" value="Chromosome iv"/>
</dbReference>
<dbReference type="EMBL" id="CP014244">
    <property type="protein sequence ID" value="AMD20799.1"/>
    <property type="molecule type" value="Genomic_DNA"/>
</dbReference>
<dbReference type="SFLD" id="SFLDG01017">
    <property type="entry name" value="Polyprenyl_Transferase_Like"/>
    <property type="match status" value="1"/>
</dbReference>
<gene>
    <name evidence="5" type="ORF">AW171_hschr42716</name>
</gene>